<feature type="transmembrane region" description="Helical" evidence="11">
    <location>
        <begin position="198"/>
        <end position="220"/>
    </location>
</feature>
<evidence type="ECO:0000313" key="15">
    <source>
        <dbReference type="Proteomes" id="UP000250918"/>
    </source>
</evidence>
<dbReference type="CDD" id="cd00284">
    <property type="entry name" value="Cytochrome_b_N"/>
    <property type="match status" value="1"/>
</dbReference>
<dbReference type="Pfam" id="PF00032">
    <property type="entry name" value="Cytochrom_B_C"/>
    <property type="match status" value="1"/>
</dbReference>
<feature type="transmembrane region" description="Helical" evidence="11">
    <location>
        <begin position="353"/>
        <end position="375"/>
    </location>
</feature>
<evidence type="ECO:0000259" key="13">
    <source>
        <dbReference type="PROSITE" id="PS51003"/>
    </source>
</evidence>
<gene>
    <name evidence="14" type="ORF">C3F09_09835</name>
</gene>
<dbReference type="Proteomes" id="UP000250918">
    <property type="component" value="Unassembled WGS sequence"/>
</dbReference>
<feature type="transmembrane region" description="Helical" evidence="11">
    <location>
        <begin position="46"/>
        <end position="72"/>
    </location>
</feature>
<dbReference type="InterPro" id="IPR048259">
    <property type="entry name" value="Cytochrome_b_N_euk/bac"/>
</dbReference>
<evidence type="ECO:0000256" key="4">
    <source>
        <dbReference type="ARBA" id="ARBA00022660"/>
    </source>
</evidence>
<reference evidence="14 15" key="1">
    <citation type="journal article" date="2018" name="ISME J.">
        <title>A methanotrophic archaeon couples anaerobic oxidation of methane to Fe(III) reduction.</title>
        <authorList>
            <person name="Cai C."/>
            <person name="Leu A.O."/>
            <person name="Xie G.J."/>
            <person name="Guo J."/>
            <person name="Feng Y."/>
            <person name="Zhao J.X."/>
            <person name="Tyson G.W."/>
            <person name="Yuan Z."/>
            <person name="Hu S."/>
        </authorList>
    </citation>
    <scope>NUCLEOTIDE SEQUENCE [LARGE SCALE GENOMIC DNA]</scope>
    <source>
        <strain evidence="14">FeB_12</strain>
    </source>
</reference>
<dbReference type="GO" id="GO:0016020">
    <property type="term" value="C:membrane"/>
    <property type="evidence" value="ECO:0007669"/>
    <property type="project" value="UniProtKB-SubCell"/>
</dbReference>
<name>A0A855X0A9_9BACT</name>
<evidence type="ECO:0000256" key="8">
    <source>
        <dbReference type="ARBA" id="ARBA00022989"/>
    </source>
</evidence>
<feature type="transmembrane region" description="Helical" evidence="11">
    <location>
        <begin position="132"/>
        <end position="152"/>
    </location>
</feature>
<evidence type="ECO:0000259" key="12">
    <source>
        <dbReference type="PROSITE" id="PS51002"/>
    </source>
</evidence>
<keyword evidence="5 11" id="KW-0812">Transmembrane</keyword>
<keyword evidence="9" id="KW-0408">Iron</keyword>
<keyword evidence="3" id="KW-0349">Heme</keyword>
<evidence type="ECO:0000313" key="14">
    <source>
        <dbReference type="EMBL" id="PWB69956.1"/>
    </source>
</evidence>
<dbReference type="GO" id="GO:0046872">
    <property type="term" value="F:metal ion binding"/>
    <property type="evidence" value="ECO:0007669"/>
    <property type="project" value="UniProtKB-KW"/>
</dbReference>
<feature type="transmembrane region" description="Helical" evidence="11">
    <location>
        <begin position="248"/>
        <end position="270"/>
    </location>
</feature>
<feature type="domain" description="Cytochrome b/b6 N-terminal region profile" evidence="12">
    <location>
        <begin position="17"/>
        <end position="229"/>
    </location>
</feature>
<evidence type="ECO:0000256" key="7">
    <source>
        <dbReference type="ARBA" id="ARBA00022982"/>
    </source>
</evidence>
<dbReference type="InterPro" id="IPR036150">
    <property type="entry name" value="Cyt_b/b6_C_sf"/>
</dbReference>
<evidence type="ECO:0000256" key="9">
    <source>
        <dbReference type="ARBA" id="ARBA00023004"/>
    </source>
</evidence>
<dbReference type="GO" id="GO:0022904">
    <property type="term" value="P:respiratory electron transport chain"/>
    <property type="evidence" value="ECO:0007669"/>
    <property type="project" value="InterPro"/>
</dbReference>
<evidence type="ECO:0000256" key="1">
    <source>
        <dbReference type="ARBA" id="ARBA00004141"/>
    </source>
</evidence>
<keyword evidence="6" id="KW-0479">Metal-binding</keyword>
<sequence length="376" mass="42700">MMPASERQAKASVTERIYRWVDSRFAVNDLVEYMSHKSVPVHGHSIFYYLGGLTLFLFMVQVGTGILLLMYYRPGSESAYESVQFIVSQVSFGWLIRSLHSWSANLMIFVAFLHMFTVYFTQAYRKPRELTWFTGIALLGLALGFGFSGYLLPWNELSFFATRVGTDMVRAVPIVGDYLMQVLRGGDNVTGATIGRFFGLHVAILPALFTVVLAAHLLFVQRQGMSEPISWATMKPEEKKSIRFFPNFLYRDLLLWLIALNVLALLAVFFPDGIGVVHWPLGQKADPFSPPPPVIRPEWYFMFAFQSLKFLPPHVFFLEGELFGMIVFSIAGLAWMLVPLLDRNSNLNRRSPLFTWLGVGVVTFIVVMTVLGYTLK</sequence>
<keyword evidence="8 11" id="KW-1133">Transmembrane helix</keyword>
<comment type="caution">
    <text evidence="14">The sequence shown here is derived from an EMBL/GenBank/DDBJ whole genome shotgun (WGS) entry which is preliminary data.</text>
</comment>
<evidence type="ECO:0000256" key="10">
    <source>
        <dbReference type="ARBA" id="ARBA00023136"/>
    </source>
</evidence>
<dbReference type="EMBL" id="PQAP01000158">
    <property type="protein sequence ID" value="PWB69956.1"/>
    <property type="molecule type" value="Genomic_DNA"/>
</dbReference>
<feature type="transmembrane region" description="Helical" evidence="11">
    <location>
        <begin position="322"/>
        <end position="341"/>
    </location>
</feature>
<dbReference type="InterPro" id="IPR016174">
    <property type="entry name" value="Di-haem_cyt_TM"/>
</dbReference>
<dbReference type="PANTHER" id="PTHR19271:SF16">
    <property type="entry name" value="CYTOCHROME B"/>
    <property type="match status" value="1"/>
</dbReference>
<feature type="transmembrane region" description="Helical" evidence="11">
    <location>
        <begin position="102"/>
        <end position="120"/>
    </location>
</feature>
<dbReference type="InterPro" id="IPR027387">
    <property type="entry name" value="Cytb/b6-like_sf"/>
</dbReference>
<dbReference type="PROSITE" id="PS51002">
    <property type="entry name" value="CYTB_NTER"/>
    <property type="match status" value="1"/>
</dbReference>
<dbReference type="GO" id="GO:0016491">
    <property type="term" value="F:oxidoreductase activity"/>
    <property type="evidence" value="ECO:0007669"/>
    <property type="project" value="InterPro"/>
</dbReference>
<evidence type="ECO:0000256" key="3">
    <source>
        <dbReference type="ARBA" id="ARBA00022617"/>
    </source>
</evidence>
<protein>
    <submittedName>
        <fullName evidence="14">Cytochrome bc complex cytochrome b subunit</fullName>
    </submittedName>
</protein>
<dbReference type="PANTHER" id="PTHR19271">
    <property type="entry name" value="CYTOCHROME B"/>
    <property type="match status" value="1"/>
</dbReference>
<dbReference type="Pfam" id="PF00033">
    <property type="entry name" value="Cytochrome_B"/>
    <property type="match status" value="1"/>
</dbReference>
<evidence type="ECO:0000256" key="6">
    <source>
        <dbReference type="ARBA" id="ARBA00022723"/>
    </source>
</evidence>
<comment type="subcellular location">
    <subcellularLocation>
        <location evidence="1">Membrane</location>
        <topology evidence="1">Multi-pass membrane protein</topology>
    </subcellularLocation>
</comment>
<dbReference type="InterPro" id="IPR005798">
    <property type="entry name" value="Cyt_b/b6_C"/>
</dbReference>
<keyword evidence="2" id="KW-0813">Transport</keyword>
<evidence type="ECO:0000256" key="2">
    <source>
        <dbReference type="ARBA" id="ARBA00022448"/>
    </source>
</evidence>
<dbReference type="InterPro" id="IPR005797">
    <property type="entry name" value="Cyt_b/b6_N"/>
</dbReference>
<organism evidence="14 15">
    <name type="scientific">candidate division GN15 bacterium</name>
    <dbReference type="NCBI Taxonomy" id="2072418"/>
    <lineage>
        <taxon>Bacteria</taxon>
        <taxon>candidate division GN15</taxon>
    </lineage>
</organism>
<dbReference type="SUPFAM" id="SSF81342">
    <property type="entry name" value="Transmembrane di-heme cytochromes"/>
    <property type="match status" value="1"/>
</dbReference>
<evidence type="ECO:0000256" key="11">
    <source>
        <dbReference type="SAM" id="Phobius"/>
    </source>
</evidence>
<dbReference type="PROSITE" id="PS51003">
    <property type="entry name" value="CYTB_CTER"/>
    <property type="match status" value="1"/>
</dbReference>
<keyword evidence="10 11" id="KW-0472">Membrane</keyword>
<proteinExistence type="predicted"/>
<dbReference type="SUPFAM" id="SSF81648">
    <property type="entry name" value="a domain/subunit of cytochrome bc1 complex (Ubiquinol-cytochrome c reductase)"/>
    <property type="match status" value="1"/>
</dbReference>
<feature type="domain" description="Cytochrome b/b6 C-terminal region profile" evidence="13">
    <location>
        <begin position="234"/>
        <end position="376"/>
    </location>
</feature>
<dbReference type="Gene3D" id="1.20.810.10">
    <property type="entry name" value="Cytochrome Bc1 Complex, Chain C"/>
    <property type="match status" value="1"/>
</dbReference>
<dbReference type="AlphaFoldDB" id="A0A855X0A9"/>
<keyword evidence="7" id="KW-0249">Electron transport</keyword>
<accession>A0A855X0A9</accession>
<dbReference type="GO" id="GO:0009055">
    <property type="term" value="F:electron transfer activity"/>
    <property type="evidence" value="ECO:0007669"/>
    <property type="project" value="InterPro"/>
</dbReference>
<keyword evidence="4" id="KW-0679">Respiratory chain</keyword>
<evidence type="ECO:0000256" key="5">
    <source>
        <dbReference type="ARBA" id="ARBA00022692"/>
    </source>
</evidence>